<evidence type="ECO:0000313" key="1">
    <source>
        <dbReference type="EMBL" id="KAG6456748.1"/>
    </source>
</evidence>
<accession>A0A921ZF21</accession>
<dbReference type="EMBL" id="JH668522">
    <property type="protein sequence ID" value="KAG6456748.1"/>
    <property type="molecule type" value="Genomic_DNA"/>
</dbReference>
<evidence type="ECO:0000313" key="2">
    <source>
        <dbReference type="Proteomes" id="UP000791440"/>
    </source>
</evidence>
<protein>
    <submittedName>
        <fullName evidence="1">Uncharacterized protein</fullName>
    </submittedName>
</protein>
<reference evidence="1" key="2">
    <citation type="submission" date="2020-12" db="EMBL/GenBank/DDBJ databases">
        <authorList>
            <person name="Kanost M."/>
        </authorList>
    </citation>
    <scope>NUCLEOTIDE SEQUENCE</scope>
</reference>
<name>A0A921ZF21_MANSE</name>
<organism evidence="1 2">
    <name type="scientific">Manduca sexta</name>
    <name type="common">Tobacco hawkmoth</name>
    <name type="synonym">Tobacco hornworm</name>
    <dbReference type="NCBI Taxonomy" id="7130"/>
    <lineage>
        <taxon>Eukaryota</taxon>
        <taxon>Metazoa</taxon>
        <taxon>Ecdysozoa</taxon>
        <taxon>Arthropoda</taxon>
        <taxon>Hexapoda</taxon>
        <taxon>Insecta</taxon>
        <taxon>Pterygota</taxon>
        <taxon>Neoptera</taxon>
        <taxon>Endopterygota</taxon>
        <taxon>Lepidoptera</taxon>
        <taxon>Glossata</taxon>
        <taxon>Ditrysia</taxon>
        <taxon>Bombycoidea</taxon>
        <taxon>Sphingidae</taxon>
        <taxon>Sphinginae</taxon>
        <taxon>Sphingini</taxon>
        <taxon>Manduca</taxon>
    </lineage>
</organism>
<proteinExistence type="predicted"/>
<comment type="caution">
    <text evidence="1">The sequence shown here is derived from an EMBL/GenBank/DDBJ whole genome shotgun (WGS) entry which is preliminary data.</text>
</comment>
<dbReference type="Proteomes" id="UP000791440">
    <property type="component" value="Unassembled WGS sequence"/>
</dbReference>
<dbReference type="AlphaFoldDB" id="A0A921ZF21"/>
<reference evidence="1" key="1">
    <citation type="journal article" date="2016" name="Insect Biochem. Mol. Biol.">
        <title>Multifaceted biological insights from a draft genome sequence of the tobacco hornworm moth, Manduca sexta.</title>
        <authorList>
            <person name="Kanost M.R."/>
            <person name="Arrese E.L."/>
            <person name="Cao X."/>
            <person name="Chen Y.R."/>
            <person name="Chellapilla S."/>
            <person name="Goldsmith M.R."/>
            <person name="Grosse-Wilde E."/>
            <person name="Heckel D.G."/>
            <person name="Herndon N."/>
            <person name="Jiang H."/>
            <person name="Papanicolaou A."/>
            <person name="Qu J."/>
            <person name="Soulages J.L."/>
            <person name="Vogel H."/>
            <person name="Walters J."/>
            <person name="Waterhouse R.M."/>
            <person name="Ahn S.J."/>
            <person name="Almeida F.C."/>
            <person name="An C."/>
            <person name="Aqrawi P."/>
            <person name="Bretschneider A."/>
            <person name="Bryant W.B."/>
            <person name="Bucks S."/>
            <person name="Chao H."/>
            <person name="Chevignon G."/>
            <person name="Christen J.M."/>
            <person name="Clarke D.F."/>
            <person name="Dittmer N.T."/>
            <person name="Ferguson L.C.F."/>
            <person name="Garavelou S."/>
            <person name="Gordon K.H.J."/>
            <person name="Gunaratna R.T."/>
            <person name="Han Y."/>
            <person name="Hauser F."/>
            <person name="He Y."/>
            <person name="Heidel-Fischer H."/>
            <person name="Hirsh A."/>
            <person name="Hu Y."/>
            <person name="Jiang H."/>
            <person name="Kalra D."/>
            <person name="Klinner C."/>
            <person name="Konig C."/>
            <person name="Kovar C."/>
            <person name="Kroll A.R."/>
            <person name="Kuwar S.S."/>
            <person name="Lee S.L."/>
            <person name="Lehman R."/>
            <person name="Li K."/>
            <person name="Li Z."/>
            <person name="Liang H."/>
            <person name="Lovelace S."/>
            <person name="Lu Z."/>
            <person name="Mansfield J.H."/>
            <person name="McCulloch K.J."/>
            <person name="Mathew T."/>
            <person name="Morton B."/>
            <person name="Muzny D.M."/>
            <person name="Neunemann D."/>
            <person name="Ongeri F."/>
            <person name="Pauchet Y."/>
            <person name="Pu L.L."/>
            <person name="Pyrousis I."/>
            <person name="Rao X.J."/>
            <person name="Redding A."/>
            <person name="Roesel C."/>
            <person name="Sanchez-Gracia A."/>
            <person name="Schaack S."/>
            <person name="Shukla A."/>
            <person name="Tetreau G."/>
            <person name="Wang Y."/>
            <person name="Xiong G.H."/>
            <person name="Traut W."/>
            <person name="Walsh T.K."/>
            <person name="Worley K.C."/>
            <person name="Wu D."/>
            <person name="Wu W."/>
            <person name="Wu Y.Q."/>
            <person name="Zhang X."/>
            <person name="Zou Z."/>
            <person name="Zucker H."/>
            <person name="Briscoe A.D."/>
            <person name="Burmester T."/>
            <person name="Clem R.J."/>
            <person name="Feyereisen R."/>
            <person name="Grimmelikhuijzen C.J.P."/>
            <person name="Hamodrakas S.J."/>
            <person name="Hansson B.S."/>
            <person name="Huguet E."/>
            <person name="Jermiin L.S."/>
            <person name="Lan Q."/>
            <person name="Lehman H.K."/>
            <person name="Lorenzen M."/>
            <person name="Merzendorfer H."/>
            <person name="Michalopoulos I."/>
            <person name="Morton D.B."/>
            <person name="Muthukrishnan S."/>
            <person name="Oakeshott J.G."/>
            <person name="Palmer W."/>
            <person name="Park Y."/>
            <person name="Passarelli A.L."/>
            <person name="Rozas J."/>
            <person name="Schwartz L.M."/>
            <person name="Smith W."/>
            <person name="Southgate A."/>
            <person name="Vilcinskas A."/>
            <person name="Vogt R."/>
            <person name="Wang P."/>
            <person name="Werren J."/>
            <person name="Yu X.Q."/>
            <person name="Zhou J.J."/>
            <person name="Brown S.J."/>
            <person name="Scherer S.E."/>
            <person name="Richards S."/>
            <person name="Blissard G.W."/>
        </authorList>
    </citation>
    <scope>NUCLEOTIDE SEQUENCE</scope>
</reference>
<sequence>MDRKREKAELMSGRLYTSNLTGTCKTHSFAAESFNIAPMLLCENQQVRTRSWRSGGLLETLRRQIKKPYLVHGFSHFSSSIFVLSSSVATQQGCRQCYFQF</sequence>
<gene>
    <name evidence="1" type="ORF">O3G_MSEX009934</name>
</gene>
<keyword evidence="2" id="KW-1185">Reference proteome</keyword>